<feature type="region of interest" description="Disordered" evidence="2">
    <location>
        <begin position="236"/>
        <end position="260"/>
    </location>
</feature>
<organism evidence="3">
    <name type="scientific">Prasinoderma coloniale</name>
    <dbReference type="NCBI Taxonomy" id="156133"/>
    <lineage>
        <taxon>Eukaryota</taxon>
        <taxon>Viridiplantae</taxon>
        <taxon>Prasinodermophyta</taxon>
        <taxon>Prasinodermophyceae</taxon>
        <taxon>Prasinodermales</taxon>
        <taxon>Prasinodermaceae</taxon>
        <taxon>Prasinoderma</taxon>
    </lineage>
</organism>
<feature type="region of interest" description="Disordered" evidence="2">
    <location>
        <begin position="399"/>
        <end position="437"/>
    </location>
</feature>
<reference evidence="3" key="1">
    <citation type="submission" date="2021-01" db="EMBL/GenBank/DDBJ databases">
        <authorList>
            <person name="Corre E."/>
            <person name="Pelletier E."/>
            <person name="Niang G."/>
            <person name="Scheremetjew M."/>
            <person name="Finn R."/>
            <person name="Kale V."/>
            <person name="Holt S."/>
            <person name="Cochrane G."/>
            <person name="Meng A."/>
            <person name="Brown T."/>
            <person name="Cohen L."/>
        </authorList>
    </citation>
    <scope>NUCLEOTIDE SEQUENCE</scope>
    <source>
        <strain evidence="3">CCMP1413</strain>
    </source>
</reference>
<accession>A0A7R9XV52</accession>
<gene>
    <name evidence="3" type="ORF">PCOL08062_LOCUS1014</name>
</gene>
<dbReference type="AlphaFoldDB" id="A0A7R9XV52"/>
<dbReference type="PROSITE" id="PS50297">
    <property type="entry name" value="ANK_REP_REGION"/>
    <property type="match status" value="1"/>
</dbReference>
<feature type="compositionally biased region" description="Basic and acidic residues" evidence="2">
    <location>
        <begin position="159"/>
        <end position="171"/>
    </location>
</feature>
<feature type="compositionally biased region" description="Basic and acidic residues" evidence="2">
    <location>
        <begin position="404"/>
        <end position="421"/>
    </location>
</feature>
<protein>
    <submittedName>
        <fullName evidence="3">Uncharacterized protein</fullName>
    </submittedName>
</protein>
<feature type="compositionally biased region" description="Basic and acidic residues" evidence="2">
    <location>
        <begin position="60"/>
        <end position="81"/>
    </location>
</feature>
<dbReference type="Pfam" id="PF00023">
    <property type="entry name" value="Ank"/>
    <property type="match status" value="1"/>
</dbReference>
<dbReference type="Gene3D" id="1.25.40.20">
    <property type="entry name" value="Ankyrin repeat-containing domain"/>
    <property type="match status" value="1"/>
</dbReference>
<evidence type="ECO:0000256" key="1">
    <source>
        <dbReference type="PROSITE-ProRule" id="PRU00023"/>
    </source>
</evidence>
<sequence length="800" mass="86033">MRGGGARVSNESADIRSARAGTWSWVAEDSRQWGRQQPTGRAVVRDLAEGVGGSATVHSRLGEQPRAARERPYHRQSDRAQGHARSRGIPAPARHAPAHLDRPDGPPGAASEHRQYARSAHGHAQGGRKRAREEHERQYGYQHERQQHWRQRGPPVHQRWREQEQRQRGEVAKAQQRAQRQRDSEARKQREACQRIEEDSLVWIGPCKSCGKPVRCARTPEDPSALRCNNCLARRHGRGARSRTAGASGRASGHGSMQRPDSLLPLVTARAPAVPSAGKTPLLVLARGIGHASKAGPDGGVGSHDPGEPRWEWNLSMDGLSPADLMAAWEQSTRDDLQQHCHVRTEVFDGGVSKRAPFDPPLVQAAAEGRLETVKALLEAGSPVDLRRTWFARPRGVQISGHAQTEDECKDGLVGEGKNKEDGEDDSLGGGPVTDDTDAGMLASSSERCGAGHPGRTMFHGDTALIAAARHGHLHVVTHILESGGATAANLLARSVRCRQDARCGSDGLYDLDVALPATDALTACERHPHVAGVIKPIVTLLMAEEDDDVKFERAWSPETAADNKARAAEMAGHVVDLCAPDPPSELAEESAPQSLEVQANDLDEHHKAEVRAAANSVLSDASLLAPLVVKATAHLLDSEAPASSGLLSHAGAQRVVEDEVAAFLRENSNRRVDSIQDVPRTAKSQEQEQIAPGAASDTIGRTQSAGGLGVKRALAKALLSTWSHAEAFTIGVCVSSAIDQARAEGSCTRPAEWEPVKWQRIADELPRRSWDEVYAAWDALEVEANANATSAELGGGDPG</sequence>
<dbReference type="InterPro" id="IPR036770">
    <property type="entry name" value="Ankyrin_rpt-contain_sf"/>
</dbReference>
<dbReference type="EMBL" id="HBDZ01001279">
    <property type="protein sequence ID" value="CAD8229512.1"/>
    <property type="molecule type" value="Transcribed_RNA"/>
</dbReference>
<dbReference type="SUPFAM" id="SSF48403">
    <property type="entry name" value="Ankyrin repeat"/>
    <property type="match status" value="1"/>
</dbReference>
<proteinExistence type="predicted"/>
<keyword evidence="1" id="KW-0040">ANK repeat</keyword>
<dbReference type="PROSITE" id="PS50088">
    <property type="entry name" value="ANK_REPEAT"/>
    <property type="match status" value="1"/>
</dbReference>
<evidence type="ECO:0000313" key="3">
    <source>
        <dbReference type="EMBL" id="CAD8229512.1"/>
    </source>
</evidence>
<feature type="repeat" description="ANK" evidence="1">
    <location>
        <begin position="460"/>
        <end position="484"/>
    </location>
</feature>
<name>A0A7R9XV52_9VIRI</name>
<feature type="compositionally biased region" description="Basic and acidic residues" evidence="2">
    <location>
        <begin position="131"/>
        <end position="147"/>
    </location>
</feature>
<dbReference type="SMART" id="SM00248">
    <property type="entry name" value="ANK"/>
    <property type="match status" value="2"/>
</dbReference>
<feature type="region of interest" description="Disordered" evidence="2">
    <location>
        <begin position="1"/>
        <end position="187"/>
    </location>
</feature>
<evidence type="ECO:0000256" key="2">
    <source>
        <dbReference type="SAM" id="MobiDB-lite"/>
    </source>
</evidence>
<feature type="region of interest" description="Disordered" evidence="2">
    <location>
        <begin position="680"/>
        <end position="700"/>
    </location>
</feature>
<feature type="compositionally biased region" description="Low complexity" evidence="2">
    <location>
        <begin position="242"/>
        <end position="256"/>
    </location>
</feature>
<dbReference type="InterPro" id="IPR002110">
    <property type="entry name" value="Ankyrin_rpt"/>
</dbReference>